<evidence type="ECO:0000259" key="1">
    <source>
        <dbReference type="Pfam" id="PF26138"/>
    </source>
</evidence>
<reference evidence="3" key="2">
    <citation type="submission" date="2015-01" db="EMBL/GenBank/DDBJ databases">
        <title>Evolutionary Origins and Diversification of the Mycorrhizal Mutualists.</title>
        <authorList>
            <consortium name="DOE Joint Genome Institute"/>
            <consortium name="Mycorrhizal Genomics Consortium"/>
            <person name="Kohler A."/>
            <person name="Kuo A."/>
            <person name="Nagy L.G."/>
            <person name="Floudas D."/>
            <person name="Copeland A."/>
            <person name="Barry K.W."/>
            <person name="Cichocki N."/>
            <person name="Veneault-Fourrey C."/>
            <person name="LaButti K."/>
            <person name="Lindquist E.A."/>
            <person name="Lipzen A."/>
            <person name="Lundell T."/>
            <person name="Morin E."/>
            <person name="Murat C."/>
            <person name="Riley R."/>
            <person name="Ohm R."/>
            <person name="Sun H."/>
            <person name="Tunlid A."/>
            <person name="Henrissat B."/>
            <person name="Grigoriev I.V."/>
            <person name="Hibbett D.S."/>
            <person name="Martin F."/>
        </authorList>
    </citation>
    <scope>NUCLEOTIDE SEQUENCE [LARGE SCALE GENOMIC DNA]</scope>
    <source>
        <strain evidence="3">Ve08.2h10</strain>
    </source>
</reference>
<protein>
    <recommendedName>
        <fullName evidence="1">DUF8040 domain-containing protein</fullName>
    </recommendedName>
</protein>
<dbReference type="Pfam" id="PF26138">
    <property type="entry name" value="DUF8040"/>
    <property type="match status" value="1"/>
</dbReference>
<dbReference type="InterPro" id="IPR058353">
    <property type="entry name" value="DUF8040"/>
</dbReference>
<accession>A0A0D0D779</accession>
<feature type="non-terminal residue" evidence="2">
    <location>
        <position position="69"/>
    </location>
</feature>
<sequence>NKPRPVHTSILTGQGWLNELLTGHPVRFYNMMGMDQYVFRKLSCELQLYAGLSNSKHVSADEKLAIFLH</sequence>
<feature type="non-terminal residue" evidence="2">
    <location>
        <position position="1"/>
    </location>
</feature>
<organism evidence="2 3">
    <name type="scientific">Paxillus rubicundulus Ve08.2h10</name>
    <dbReference type="NCBI Taxonomy" id="930991"/>
    <lineage>
        <taxon>Eukaryota</taxon>
        <taxon>Fungi</taxon>
        <taxon>Dikarya</taxon>
        <taxon>Basidiomycota</taxon>
        <taxon>Agaricomycotina</taxon>
        <taxon>Agaricomycetes</taxon>
        <taxon>Agaricomycetidae</taxon>
        <taxon>Boletales</taxon>
        <taxon>Paxilineae</taxon>
        <taxon>Paxillaceae</taxon>
        <taxon>Paxillus</taxon>
    </lineage>
</organism>
<gene>
    <name evidence="2" type="ORF">PAXRUDRAFT_40826</name>
</gene>
<evidence type="ECO:0000313" key="3">
    <source>
        <dbReference type="Proteomes" id="UP000054538"/>
    </source>
</evidence>
<keyword evidence="3" id="KW-1185">Reference proteome</keyword>
<dbReference type="AlphaFoldDB" id="A0A0D0D779"/>
<dbReference type="HOGENOM" id="CLU_171507_1_1_1"/>
<dbReference type="InParanoid" id="A0A0D0D779"/>
<dbReference type="EMBL" id="KN826256">
    <property type="protein sequence ID" value="KIK79526.1"/>
    <property type="molecule type" value="Genomic_DNA"/>
</dbReference>
<proteinExistence type="predicted"/>
<reference evidence="2 3" key="1">
    <citation type="submission" date="2014-04" db="EMBL/GenBank/DDBJ databases">
        <authorList>
            <consortium name="DOE Joint Genome Institute"/>
            <person name="Kuo A."/>
            <person name="Kohler A."/>
            <person name="Jargeat P."/>
            <person name="Nagy L.G."/>
            <person name="Floudas D."/>
            <person name="Copeland A."/>
            <person name="Barry K.W."/>
            <person name="Cichocki N."/>
            <person name="Veneault-Fourrey C."/>
            <person name="LaButti K."/>
            <person name="Lindquist E.A."/>
            <person name="Lipzen A."/>
            <person name="Lundell T."/>
            <person name="Morin E."/>
            <person name="Murat C."/>
            <person name="Sun H."/>
            <person name="Tunlid A."/>
            <person name="Henrissat B."/>
            <person name="Grigoriev I.V."/>
            <person name="Hibbett D.S."/>
            <person name="Martin F."/>
            <person name="Nordberg H.P."/>
            <person name="Cantor M.N."/>
            <person name="Hua S.X."/>
        </authorList>
    </citation>
    <scope>NUCLEOTIDE SEQUENCE [LARGE SCALE GENOMIC DNA]</scope>
    <source>
        <strain evidence="2 3">Ve08.2h10</strain>
    </source>
</reference>
<evidence type="ECO:0000313" key="2">
    <source>
        <dbReference type="EMBL" id="KIK79526.1"/>
    </source>
</evidence>
<dbReference type="Proteomes" id="UP000054538">
    <property type="component" value="Unassembled WGS sequence"/>
</dbReference>
<feature type="domain" description="DUF8040" evidence="1">
    <location>
        <begin position="8"/>
        <end position="69"/>
    </location>
</feature>
<dbReference type="OrthoDB" id="2430314at2759"/>
<name>A0A0D0D779_9AGAM</name>